<dbReference type="SUPFAM" id="SSF51261">
    <property type="entry name" value="Duplicated hybrid motif"/>
    <property type="match status" value="1"/>
</dbReference>
<dbReference type="InterPro" id="IPR011055">
    <property type="entry name" value="Dup_hybrid_motif"/>
</dbReference>
<reference evidence="3" key="1">
    <citation type="submission" date="2021-08" db="EMBL/GenBank/DDBJ databases">
        <title>Comparative analyses of Brucepasteria parasyntrophica and Teretinema zuelzerae.</title>
        <authorList>
            <person name="Song Y."/>
            <person name="Brune A."/>
        </authorList>
    </citation>
    <scope>NUCLEOTIDE SEQUENCE</scope>
    <source>
        <strain evidence="3">DSM 1903</strain>
    </source>
</reference>
<dbReference type="InterPro" id="IPR016047">
    <property type="entry name" value="M23ase_b-sheet_dom"/>
</dbReference>
<protein>
    <submittedName>
        <fullName evidence="3">M23 family metallopeptidase</fullName>
    </submittedName>
</protein>
<organism evidence="3 4">
    <name type="scientific">Teretinema zuelzerae</name>
    <dbReference type="NCBI Taxonomy" id="156"/>
    <lineage>
        <taxon>Bacteria</taxon>
        <taxon>Pseudomonadati</taxon>
        <taxon>Spirochaetota</taxon>
        <taxon>Spirochaetia</taxon>
        <taxon>Spirochaetales</taxon>
        <taxon>Treponemataceae</taxon>
        <taxon>Teretinema</taxon>
    </lineage>
</organism>
<dbReference type="Proteomes" id="UP001198163">
    <property type="component" value="Unassembled WGS sequence"/>
</dbReference>
<proteinExistence type="predicted"/>
<keyword evidence="4" id="KW-1185">Reference proteome</keyword>
<feature type="domain" description="LysM" evidence="2">
    <location>
        <begin position="79"/>
        <end position="122"/>
    </location>
</feature>
<dbReference type="PANTHER" id="PTHR21666:SF270">
    <property type="entry name" value="MUREIN HYDROLASE ACTIVATOR ENVC"/>
    <property type="match status" value="1"/>
</dbReference>
<dbReference type="Gene3D" id="3.10.350.10">
    <property type="entry name" value="LysM domain"/>
    <property type="match status" value="2"/>
</dbReference>
<evidence type="ECO:0000313" key="4">
    <source>
        <dbReference type="Proteomes" id="UP001198163"/>
    </source>
</evidence>
<evidence type="ECO:0000313" key="3">
    <source>
        <dbReference type="EMBL" id="MCD1654170.1"/>
    </source>
</evidence>
<dbReference type="InterPro" id="IPR018392">
    <property type="entry name" value="LysM"/>
</dbReference>
<sequence length="266" mass="29535">MGGFDGGLPSQRPGQEEEPKTELPELYYFTHIVKQGDMVGIIAKEFGVSQDAIISLNKLRNTRTLQIGQILKIPSINGILYTAKKGDTPEKIADQYRISLEKVALANNIADNTIAPGAVLFLPDAKLDWVTIQEINGDLFRKPLRGRYYISSRYGWRNNPFSGKRTFHNGIDMATSQGTPIYAALDGQVIRTGYDVTYGNYVIVSHHSGYQTMYAHMHTILTTRGKHVTTGTRIGTVGNTGQSTGSHLHFTVYKNRSTINPSSLWN</sequence>
<dbReference type="PROSITE" id="PS51782">
    <property type="entry name" value="LYSM"/>
    <property type="match status" value="2"/>
</dbReference>
<evidence type="ECO:0000259" key="2">
    <source>
        <dbReference type="PROSITE" id="PS51782"/>
    </source>
</evidence>
<dbReference type="Pfam" id="PF01551">
    <property type="entry name" value="Peptidase_M23"/>
    <property type="match status" value="1"/>
</dbReference>
<dbReference type="Gene3D" id="2.70.70.10">
    <property type="entry name" value="Glucose Permease (Domain IIA)"/>
    <property type="match status" value="1"/>
</dbReference>
<feature type="domain" description="LysM" evidence="2">
    <location>
        <begin position="29"/>
        <end position="73"/>
    </location>
</feature>
<dbReference type="Pfam" id="PF01476">
    <property type="entry name" value="LysM"/>
    <property type="match status" value="2"/>
</dbReference>
<evidence type="ECO:0000256" key="1">
    <source>
        <dbReference type="SAM" id="MobiDB-lite"/>
    </source>
</evidence>
<comment type="caution">
    <text evidence="3">The sequence shown here is derived from an EMBL/GenBank/DDBJ whole genome shotgun (WGS) entry which is preliminary data.</text>
</comment>
<dbReference type="EMBL" id="JAINWA010000001">
    <property type="protein sequence ID" value="MCD1654170.1"/>
    <property type="molecule type" value="Genomic_DNA"/>
</dbReference>
<dbReference type="InterPro" id="IPR036779">
    <property type="entry name" value="LysM_dom_sf"/>
</dbReference>
<dbReference type="InterPro" id="IPR050570">
    <property type="entry name" value="Cell_wall_metabolism_enzyme"/>
</dbReference>
<dbReference type="AlphaFoldDB" id="A0AAE3EFX3"/>
<gene>
    <name evidence="3" type="ORF">K7J14_05580</name>
</gene>
<name>A0AAE3EFX3_9SPIR</name>
<dbReference type="CDD" id="cd12797">
    <property type="entry name" value="M23_peptidase"/>
    <property type="match status" value="1"/>
</dbReference>
<dbReference type="SMART" id="SM00257">
    <property type="entry name" value="LysM"/>
    <property type="match status" value="2"/>
</dbReference>
<dbReference type="GO" id="GO:0004222">
    <property type="term" value="F:metalloendopeptidase activity"/>
    <property type="evidence" value="ECO:0007669"/>
    <property type="project" value="TreeGrafter"/>
</dbReference>
<dbReference type="CDD" id="cd00118">
    <property type="entry name" value="LysM"/>
    <property type="match status" value="2"/>
</dbReference>
<feature type="region of interest" description="Disordered" evidence="1">
    <location>
        <begin position="1"/>
        <end position="20"/>
    </location>
</feature>
<accession>A0AAE3EFX3</accession>
<dbReference type="PANTHER" id="PTHR21666">
    <property type="entry name" value="PEPTIDASE-RELATED"/>
    <property type="match status" value="1"/>
</dbReference>